<reference evidence="2 3" key="1">
    <citation type="submission" date="2018-09" db="EMBL/GenBank/DDBJ databases">
        <title>Genome sequencing of strain 6GH32-13.</title>
        <authorList>
            <person name="Weon H.-Y."/>
            <person name="Heo J."/>
            <person name="Kwon S.-W."/>
        </authorList>
    </citation>
    <scope>NUCLEOTIDE SEQUENCE [LARGE SCALE GENOMIC DNA]</scope>
    <source>
        <strain evidence="2 3">5GH32-13</strain>
    </source>
</reference>
<protein>
    <submittedName>
        <fullName evidence="2">Uncharacterized protein</fullName>
    </submittedName>
</protein>
<dbReference type="AlphaFoldDB" id="A0A3B7MIR4"/>
<proteinExistence type="predicted"/>
<accession>A0A3B7MIR4</accession>
<evidence type="ECO:0000256" key="1">
    <source>
        <dbReference type="SAM" id="Phobius"/>
    </source>
</evidence>
<keyword evidence="3" id="KW-1185">Reference proteome</keyword>
<gene>
    <name evidence="2" type="ORF">D3H65_10030</name>
</gene>
<name>A0A3B7MIR4_9BACT</name>
<sequence length="65" mass="7334">MSAQPAVRTSQYFLVSVKKGRWSVLQQQVNGTYKLGNYLRGCYEIAVILLWLVGAANIILQIKPH</sequence>
<organism evidence="2 3">
    <name type="scientific">Paraflavitalea soli</name>
    <dbReference type="NCBI Taxonomy" id="2315862"/>
    <lineage>
        <taxon>Bacteria</taxon>
        <taxon>Pseudomonadati</taxon>
        <taxon>Bacteroidota</taxon>
        <taxon>Chitinophagia</taxon>
        <taxon>Chitinophagales</taxon>
        <taxon>Chitinophagaceae</taxon>
        <taxon>Paraflavitalea</taxon>
    </lineage>
</organism>
<keyword evidence="1" id="KW-1133">Transmembrane helix</keyword>
<keyword evidence="1" id="KW-0472">Membrane</keyword>
<dbReference type="Proteomes" id="UP000263900">
    <property type="component" value="Chromosome"/>
</dbReference>
<dbReference type="KEGG" id="pseg:D3H65_10030"/>
<evidence type="ECO:0000313" key="2">
    <source>
        <dbReference type="EMBL" id="AXY74292.1"/>
    </source>
</evidence>
<evidence type="ECO:0000313" key="3">
    <source>
        <dbReference type="Proteomes" id="UP000263900"/>
    </source>
</evidence>
<dbReference type="EMBL" id="CP032157">
    <property type="protein sequence ID" value="AXY74292.1"/>
    <property type="molecule type" value="Genomic_DNA"/>
</dbReference>
<feature type="transmembrane region" description="Helical" evidence="1">
    <location>
        <begin position="38"/>
        <end position="60"/>
    </location>
</feature>
<keyword evidence="1" id="KW-0812">Transmembrane</keyword>